<gene>
    <name evidence="12" type="ORF">IPJ48_19080</name>
</gene>
<evidence type="ECO:0000256" key="7">
    <source>
        <dbReference type="RuleBase" id="RU004326"/>
    </source>
</evidence>
<evidence type="ECO:0000256" key="6">
    <source>
        <dbReference type="ARBA" id="ARBA00023235"/>
    </source>
</evidence>
<dbReference type="GO" id="GO:0004615">
    <property type="term" value="F:phosphomannomutase activity"/>
    <property type="evidence" value="ECO:0007669"/>
    <property type="project" value="TreeGrafter"/>
</dbReference>
<dbReference type="SUPFAM" id="SSF55957">
    <property type="entry name" value="Phosphoglucomutase, C-terminal domain"/>
    <property type="match status" value="1"/>
</dbReference>
<keyword evidence="4 7" id="KW-0479">Metal-binding</keyword>
<comment type="cofactor">
    <cofactor evidence="1">
        <name>Mg(2+)</name>
        <dbReference type="ChEBI" id="CHEBI:18420"/>
    </cofactor>
</comment>
<feature type="domain" description="Alpha-D-phosphohexomutase C-terminal" evidence="8">
    <location>
        <begin position="412"/>
        <end position="466"/>
    </location>
</feature>
<accession>A0A9D7FG44</accession>
<evidence type="ECO:0000259" key="10">
    <source>
        <dbReference type="Pfam" id="PF02879"/>
    </source>
</evidence>
<dbReference type="GO" id="GO:0000287">
    <property type="term" value="F:magnesium ion binding"/>
    <property type="evidence" value="ECO:0007669"/>
    <property type="project" value="InterPro"/>
</dbReference>
<dbReference type="Pfam" id="PF02880">
    <property type="entry name" value="PGM_PMM_III"/>
    <property type="match status" value="1"/>
</dbReference>
<keyword evidence="6" id="KW-0413">Isomerase</keyword>
<evidence type="ECO:0000259" key="8">
    <source>
        <dbReference type="Pfam" id="PF00408"/>
    </source>
</evidence>
<dbReference type="InterPro" id="IPR016066">
    <property type="entry name" value="A-D-PHexomutase_CS"/>
</dbReference>
<dbReference type="Gene3D" id="3.40.120.10">
    <property type="entry name" value="Alpha-D-Glucose-1,6-Bisphosphate, subunit A, domain 3"/>
    <property type="match status" value="3"/>
</dbReference>
<dbReference type="Proteomes" id="UP000886602">
    <property type="component" value="Unassembled WGS sequence"/>
</dbReference>
<evidence type="ECO:0000259" key="9">
    <source>
        <dbReference type="Pfam" id="PF02878"/>
    </source>
</evidence>
<dbReference type="Pfam" id="PF02879">
    <property type="entry name" value="PGM_PMM_II"/>
    <property type="match status" value="1"/>
</dbReference>
<dbReference type="InterPro" id="IPR005844">
    <property type="entry name" value="A-D-PHexomutase_a/b/a-I"/>
</dbReference>
<protein>
    <submittedName>
        <fullName evidence="12">Phosphomannomutase</fullName>
    </submittedName>
</protein>
<dbReference type="Pfam" id="PF00408">
    <property type="entry name" value="PGM_PMM_IV"/>
    <property type="match status" value="1"/>
</dbReference>
<reference evidence="12" key="1">
    <citation type="submission" date="2020-10" db="EMBL/GenBank/DDBJ databases">
        <title>Connecting structure to function with the recovery of over 1000 high-quality activated sludge metagenome-assembled genomes encoding full-length rRNA genes using long-read sequencing.</title>
        <authorList>
            <person name="Singleton C.M."/>
            <person name="Petriglieri F."/>
            <person name="Kristensen J.M."/>
            <person name="Kirkegaard R.H."/>
            <person name="Michaelsen T.Y."/>
            <person name="Andersen M.H."/>
            <person name="Karst S.M."/>
            <person name="Dueholm M.S."/>
            <person name="Nielsen P.H."/>
            <person name="Albertsen M."/>
        </authorList>
    </citation>
    <scope>NUCLEOTIDE SEQUENCE</scope>
    <source>
        <strain evidence="12">EsbW_18-Q3-R4-48_MAXAC.044</strain>
    </source>
</reference>
<keyword evidence="5 7" id="KW-0460">Magnesium</keyword>
<dbReference type="Pfam" id="PF02878">
    <property type="entry name" value="PGM_PMM_I"/>
    <property type="match status" value="1"/>
</dbReference>
<dbReference type="InterPro" id="IPR036900">
    <property type="entry name" value="A-D-PHexomutase_C_sf"/>
</dbReference>
<dbReference type="GO" id="GO:0006048">
    <property type="term" value="P:UDP-N-acetylglucosamine biosynthetic process"/>
    <property type="evidence" value="ECO:0007669"/>
    <property type="project" value="TreeGrafter"/>
</dbReference>
<sequence length="484" mass="51617">MNPPEQQLVIQELMDASGVRFGTSGARGLVANMTSEVCFAYTRAFLKAVSATSGSVALAMDLRPSSPSIAAACAAAIEHAGLSVDFCGAIPTPALACYAQSQGLPGLMVTGSHIPFDRNGIKFYAATGEITKTDEVNISRAVVSVPAAGRVLALPQVNRSAYLNYIERHLQFFPPNCLAGMRLGFYEHSSVARDLLREILELLGAKVIALGRTDEFVPIDTEAVSDADVQQARRWAEQYAFDAILSTDGDADRPLLGDEHGNWFRGDISGILCARYLGAQAVASTVSCNTALELCASFAKVIRTRIGSPYVIEGIGQLIESGQRNVVGFEPNGGFLVGSAVEKNGRVLSPLLTRDAVLPILCLLSLARENGCRVSELPLQLPARFTASDRLQDFPSATSRTILAELAASSAAIDELLAGLCGPVSGLDQTDGLRIFLENGDIVHFRPSGNAPELRCYAESASQERSGLLVQEGLRRMQDRLKAA</sequence>
<keyword evidence="3" id="KW-0597">Phosphoprotein</keyword>
<dbReference type="AlphaFoldDB" id="A0A9D7FG44"/>
<comment type="caution">
    <text evidence="12">The sequence shown here is derived from an EMBL/GenBank/DDBJ whole genome shotgun (WGS) entry which is preliminary data.</text>
</comment>
<dbReference type="PANTHER" id="PTHR42946">
    <property type="entry name" value="PHOSPHOHEXOSE MUTASE"/>
    <property type="match status" value="1"/>
</dbReference>
<evidence type="ECO:0000256" key="1">
    <source>
        <dbReference type="ARBA" id="ARBA00001946"/>
    </source>
</evidence>
<dbReference type="SUPFAM" id="SSF53738">
    <property type="entry name" value="Phosphoglucomutase, first 3 domains"/>
    <property type="match status" value="3"/>
</dbReference>
<evidence type="ECO:0000256" key="4">
    <source>
        <dbReference type="ARBA" id="ARBA00022723"/>
    </source>
</evidence>
<evidence type="ECO:0000313" key="12">
    <source>
        <dbReference type="EMBL" id="MBK7425007.1"/>
    </source>
</evidence>
<dbReference type="GO" id="GO:0008966">
    <property type="term" value="F:phosphoglucosamine mutase activity"/>
    <property type="evidence" value="ECO:0007669"/>
    <property type="project" value="TreeGrafter"/>
</dbReference>
<dbReference type="GO" id="GO:0005975">
    <property type="term" value="P:carbohydrate metabolic process"/>
    <property type="evidence" value="ECO:0007669"/>
    <property type="project" value="InterPro"/>
</dbReference>
<dbReference type="InterPro" id="IPR005846">
    <property type="entry name" value="A-D-PHexomutase_a/b/a-III"/>
</dbReference>
<dbReference type="CDD" id="cd03088">
    <property type="entry name" value="ManB"/>
    <property type="match status" value="1"/>
</dbReference>
<dbReference type="GO" id="GO:0009252">
    <property type="term" value="P:peptidoglycan biosynthetic process"/>
    <property type="evidence" value="ECO:0007669"/>
    <property type="project" value="TreeGrafter"/>
</dbReference>
<dbReference type="EMBL" id="JADJNC010000060">
    <property type="protein sequence ID" value="MBK7425007.1"/>
    <property type="molecule type" value="Genomic_DNA"/>
</dbReference>
<proteinExistence type="inferred from homology"/>
<evidence type="ECO:0000259" key="11">
    <source>
        <dbReference type="Pfam" id="PF02880"/>
    </source>
</evidence>
<dbReference type="InterPro" id="IPR005843">
    <property type="entry name" value="A-D-PHexomutase_C"/>
</dbReference>
<name>A0A9D7FG44_9RHOO</name>
<evidence type="ECO:0000256" key="2">
    <source>
        <dbReference type="ARBA" id="ARBA00010231"/>
    </source>
</evidence>
<feature type="domain" description="Alpha-D-phosphohexomutase alpha/beta/alpha" evidence="9">
    <location>
        <begin position="20"/>
        <end position="140"/>
    </location>
</feature>
<dbReference type="PANTHER" id="PTHR42946:SF1">
    <property type="entry name" value="PHOSPHOGLUCOMUTASE (ALPHA-D-GLUCOSE-1,6-BISPHOSPHATE-DEPENDENT)"/>
    <property type="match status" value="1"/>
</dbReference>
<organism evidence="12 13">
    <name type="scientific">Candidatus Propionivibrio dominans</name>
    <dbReference type="NCBI Taxonomy" id="2954373"/>
    <lineage>
        <taxon>Bacteria</taxon>
        <taxon>Pseudomonadati</taxon>
        <taxon>Pseudomonadota</taxon>
        <taxon>Betaproteobacteria</taxon>
        <taxon>Rhodocyclales</taxon>
        <taxon>Rhodocyclaceae</taxon>
        <taxon>Propionivibrio</taxon>
    </lineage>
</organism>
<evidence type="ECO:0000313" key="13">
    <source>
        <dbReference type="Proteomes" id="UP000886602"/>
    </source>
</evidence>
<dbReference type="GO" id="GO:0005829">
    <property type="term" value="C:cytosol"/>
    <property type="evidence" value="ECO:0007669"/>
    <property type="project" value="TreeGrafter"/>
</dbReference>
<feature type="domain" description="Alpha-D-phosphohexomutase alpha/beta/alpha" evidence="11">
    <location>
        <begin position="266"/>
        <end position="382"/>
    </location>
</feature>
<dbReference type="Gene3D" id="3.30.310.50">
    <property type="entry name" value="Alpha-D-phosphohexomutase, C-terminal domain"/>
    <property type="match status" value="1"/>
</dbReference>
<feature type="domain" description="Alpha-D-phosphohexomutase alpha/beta/alpha" evidence="10">
    <location>
        <begin position="165"/>
        <end position="261"/>
    </location>
</feature>
<evidence type="ECO:0000256" key="3">
    <source>
        <dbReference type="ARBA" id="ARBA00022553"/>
    </source>
</evidence>
<dbReference type="InterPro" id="IPR016055">
    <property type="entry name" value="A-D-PHexomutase_a/b/a-I/II/III"/>
</dbReference>
<dbReference type="InterPro" id="IPR005845">
    <property type="entry name" value="A-D-PHexomutase_a/b/a-II"/>
</dbReference>
<comment type="similarity">
    <text evidence="2 7">Belongs to the phosphohexose mutase family.</text>
</comment>
<dbReference type="InterPro" id="IPR050060">
    <property type="entry name" value="Phosphoglucosamine_mutase"/>
</dbReference>
<dbReference type="PROSITE" id="PS00710">
    <property type="entry name" value="PGM_PMM"/>
    <property type="match status" value="1"/>
</dbReference>
<evidence type="ECO:0000256" key="5">
    <source>
        <dbReference type="ARBA" id="ARBA00022842"/>
    </source>
</evidence>